<sequence>MPYVSKTFKAGTAAGGRDLVLSEELLDLLADRIASRVAARLHERPSTSSRRQGTAVPAVPAAVAAEPRIDRLYRVVEASKMLGVCKATVYNLARDGRLELVKIGARASGVTGASLIALIEQKRAP</sequence>
<dbReference type="Pfam" id="PF12728">
    <property type="entry name" value="HTH_17"/>
    <property type="match status" value="1"/>
</dbReference>
<proteinExistence type="predicted"/>
<evidence type="ECO:0000313" key="3">
    <source>
        <dbReference type="Proteomes" id="UP000494322"/>
    </source>
</evidence>
<dbReference type="EMBL" id="CABWIK020000016">
    <property type="protein sequence ID" value="CAB3968176.1"/>
    <property type="molecule type" value="Genomic_DNA"/>
</dbReference>
<organism evidence="2 3">
    <name type="scientific">Burkholderia cenocepacia</name>
    <dbReference type="NCBI Taxonomy" id="95486"/>
    <lineage>
        <taxon>Bacteria</taxon>
        <taxon>Pseudomonadati</taxon>
        <taxon>Pseudomonadota</taxon>
        <taxon>Betaproteobacteria</taxon>
        <taxon>Burkholderiales</taxon>
        <taxon>Burkholderiaceae</taxon>
        <taxon>Burkholderia</taxon>
        <taxon>Burkholderia cepacia complex</taxon>
    </lineage>
</organism>
<dbReference type="InterPro" id="IPR041657">
    <property type="entry name" value="HTH_17"/>
</dbReference>
<gene>
    <name evidence="2" type="ORF">BCO9919_03150</name>
</gene>
<name>A0A6J5J923_9BURK</name>
<evidence type="ECO:0000313" key="2">
    <source>
        <dbReference type="EMBL" id="CAB3968176.1"/>
    </source>
</evidence>
<reference evidence="2 3" key="1">
    <citation type="submission" date="2020-04" db="EMBL/GenBank/DDBJ databases">
        <authorList>
            <person name="Depoorter E."/>
        </authorList>
    </citation>
    <scope>NUCLEOTIDE SEQUENCE [LARGE SCALE GENOMIC DNA]</scope>
    <source>
        <strain evidence="2 3">BCC0132</strain>
    </source>
</reference>
<dbReference type="Proteomes" id="UP000494322">
    <property type="component" value="Unassembled WGS sequence"/>
</dbReference>
<protein>
    <recommendedName>
        <fullName evidence="1">Helix-turn-helix domain-containing protein</fullName>
    </recommendedName>
</protein>
<feature type="domain" description="Helix-turn-helix" evidence="1">
    <location>
        <begin position="72"/>
        <end position="120"/>
    </location>
</feature>
<accession>A0A6J5J923</accession>
<dbReference type="AlphaFoldDB" id="A0A6J5J923"/>
<evidence type="ECO:0000259" key="1">
    <source>
        <dbReference type="Pfam" id="PF12728"/>
    </source>
</evidence>
<dbReference type="RefSeq" id="WP_175238545.1">
    <property type="nucleotide sequence ID" value="NZ_CABWIK020000016.1"/>
</dbReference>